<gene>
    <name evidence="2" type="ORF">HMPREF9371_0664</name>
</gene>
<evidence type="ECO:0000256" key="1">
    <source>
        <dbReference type="SAM" id="SignalP"/>
    </source>
</evidence>
<sequence length="209" mass="22437">MYDRKKTLMLLLGSLVAWPAAAQNIPPATLHNLHMCGQVNCPLPSSGPPPGPPPGTILVAPPTRWHVERGFGVVAIGHQADKSVGSHSHLHYAKGNSLQEAEQNVRKECGSRQCHIIARISNACVAVSGAVSVDGNNRHTQRFYVAPLDAEASRMLAAGLGDTGLSRHNRFRDRVQAAAKAACQADSTRRGSCYDSPEVFCARDDMSPR</sequence>
<keyword evidence="1" id="KW-0732">Signal</keyword>
<evidence type="ECO:0000313" key="2">
    <source>
        <dbReference type="EMBL" id="EGY53173.1"/>
    </source>
</evidence>
<accession>G4CGC5</accession>
<feature type="signal peptide" evidence="1">
    <location>
        <begin position="1"/>
        <end position="22"/>
    </location>
</feature>
<dbReference type="PATRIC" id="fig|1032488.3.peg.602"/>
<feature type="chain" id="PRO_5003462061" description="DUF4189 domain-containing protein" evidence="1">
    <location>
        <begin position="23"/>
        <end position="209"/>
    </location>
</feature>
<dbReference type="OrthoDB" id="10016459at2"/>
<evidence type="ECO:0008006" key="4">
    <source>
        <dbReference type="Google" id="ProtNLM"/>
    </source>
</evidence>
<reference evidence="2 3" key="1">
    <citation type="submission" date="2011-05" db="EMBL/GenBank/DDBJ databases">
        <authorList>
            <person name="Muzny D."/>
            <person name="Qin X."/>
            <person name="Deng J."/>
            <person name="Jiang H."/>
            <person name="Liu Y."/>
            <person name="Qu J."/>
            <person name="Song X.-Z."/>
            <person name="Zhang L."/>
            <person name="Thornton R."/>
            <person name="Coyle M."/>
            <person name="Francisco L."/>
            <person name="Jackson L."/>
            <person name="Javaid M."/>
            <person name="Korchina V."/>
            <person name="Kovar C."/>
            <person name="Mata R."/>
            <person name="Mathew T."/>
            <person name="Ngo R."/>
            <person name="Nguyen L."/>
            <person name="Nguyen N."/>
            <person name="Okwuonu G."/>
            <person name="Ongeri F."/>
            <person name="Pham C."/>
            <person name="Simmons D."/>
            <person name="Wilczek-Boney K."/>
            <person name="Hale W."/>
            <person name="Jakkamsetti A."/>
            <person name="Pham P."/>
            <person name="Ruth R."/>
            <person name="San Lucas F."/>
            <person name="Warren J."/>
            <person name="Zhang J."/>
            <person name="Zhao Z."/>
            <person name="Zhou C."/>
            <person name="Zhu D."/>
            <person name="Lee S."/>
            <person name="Bess C."/>
            <person name="Blankenburg K."/>
            <person name="Forbes L."/>
            <person name="Fu Q."/>
            <person name="Gubbala S."/>
            <person name="Hirani K."/>
            <person name="Jayaseelan J.C."/>
            <person name="Lara F."/>
            <person name="Munidasa M."/>
            <person name="Palculict T."/>
            <person name="Patil S."/>
            <person name="Pu L.-L."/>
            <person name="Saada N."/>
            <person name="Tang L."/>
            <person name="Weissenberger G."/>
            <person name="Zhu Y."/>
            <person name="Hemphill L."/>
            <person name="Shang Y."/>
            <person name="Youmans B."/>
            <person name="Ayvaz T."/>
            <person name="Ross M."/>
            <person name="Santibanez J."/>
            <person name="Aqrawi P."/>
            <person name="Gross S."/>
            <person name="Joshi V."/>
            <person name="Fowler G."/>
            <person name="Nazareth L."/>
            <person name="Reid J."/>
            <person name="Worley K."/>
            <person name="Petrosino J."/>
            <person name="Highlander S."/>
            <person name="Gibbs R."/>
        </authorList>
    </citation>
    <scope>NUCLEOTIDE SEQUENCE [LARGE SCALE GENOMIC DNA]</scope>
    <source>
        <strain evidence="2 3">871</strain>
    </source>
</reference>
<proteinExistence type="predicted"/>
<dbReference type="RefSeq" id="WP_009118358.1">
    <property type="nucleotide sequence ID" value="NZ_JH164926.1"/>
</dbReference>
<dbReference type="Proteomes" id="UP000003019">
    <property type="component" value="Unassembled WGS sequence"/>
</dbReference>
<protein>
    <recommendedName>
        <fullName evidence="4">DUF4189 domain-containing protein</fullName>
    </recommendedName>
</protein>
<evidence type="ECO:0000313" key="3">
    <source>
        <dbReference type="Proteomes" id="UP000003019"/>
    </source>
</evidence>
<keyword evidence="3" id="KW-1185">Reference proteome</keyword>
<name>G4CGC5_9NEIS</name>
<dbReference type="STRING" id="1032488.HMPREF9371_0664"/>
<dbReference type="HOGENOM" id="CLU_1314312_0_0_4"/>
<organism evidence="2 3">
    <name type="scientific">Neisseria shayeganii 871</name>
    <dbReference type="NCBI Taxonomy" id="1032488"/>
    <lineage>
        <taxon>Bacteria</taxon>
        <taxon>Pseudomonadati</taxon>
        <taxon>Pseudomonadota</taxon>
        <taxon>Betaproteobacteria</taxon>
        <taxon>Neisseriales</taxon>
        <taxon>Neisseriaceae</taxon>
        <taxon>Neisseria</taxon>
    </lineage>
</organism>
<comment type="caution">
    <text evidence="2">The sequence shown here is derived from an EMBL/GenBank/DDBJ whole genome shotgun (WGS) entry which is preliminary data.</text>
</comment>
<dbReference type="EMBL" id="AGAY01000022">
    <property type="protein sequence ID" value="EGY53173.1"/>
    <property type="molecule type" value="Genomic_DNA"/>
</dbReference>
<dbReference type="AlphaFoldDB" id="G4CGC5"/>